<dbReference type="NCBIfam" id="TIGR00585">
    <property type="entry name" value="mutl"/>
    <property type="match status" value="1"/>
</dbReference>
<dbReference type="InterPro" id="IPR020568">
    <property type="entry name" value="Ribosomal_Su5_D2-typ_SF"/>
</dbReference>
<dbReference type="VEuPathDB" id="FungiDB:CPAG_06880"/>
<dbReference type="Pfam" id="PF01119">
    <property type="entry name" value="DNA_mis_repair"/>
    <property type="match status" value="1"/>
</dbReference>
<dbReference type="Gene3D" id="3.30.1370.100">
    <property type="entry name" value="MutL, C-terminal domain, regulatory subdomain"/>
    <property type="match status" value="1"/>
</dbReference>
<dbReference type="SUPFAM" id="SSF118116">
    <property type="entry name" value="DNA mismatch repair protein MutL"/>
    <property type="match status" value="1"/>
</dbReference>
<dbReference type="PANTHER" id="PTHR10073">
    <property type="entry name" value="DNA MISMATCH REPAIR PROTEIN MLH, PMS, MUTL"/>
    <property type="match status" value="1"/>
</dbReference>
<dbReference type="SUPFAM" id="SSF55874">
    <property type="entry name" value="ATPase domain of HSP90 chaperone/DNA topoisomerase II/histidine kinase"/>
    <property type="match status" value="1"/>
</dbReference>
<evidence type="ECO:0000259" key="5">
    <source>
        <dbReference type="SMART" id="SM00853"/>
    </source>
</evidence>
<reference evidence="7 8" key="1">
    <citation type="submission" date="2007-06" db="EMBL/GenBank/DDBJ databases">
        <title>The Genome Sequence of Coccidioides posadasii RMSCC_3488.</title>
        <authorList>
            <consortium name="Coccidioides Genome Resources Consortium"/>
            <consortium name="The Broad Institute Genome Sequencing Platform"/>
            <person name="Henn M.R."/>
            <person name="Sykes S."/>
            <person name="Young S."/>
            <person name="Jaffe D."/>
            <person name="Berlin A."/>
            <person name="Alvarez P."/>
            <person name="Butler J."/>
            <person name="Gnerre S."/>
            <person name="Grabherr M."/>
            <person name="Mauceli E."/>
            <person name="Brockman W."/>
            <person name="Kodira C."/>
            <person name="Alvarado L."/>
            <person name="Zeng Q."/>
            <person name="Crawford M."/>
            <person name="Antoine C."/>
            <person name="Devon K."/>
            <person name="Galgiani J."/>
            <person name="Orsborn K."/>
            <person name="Lewis M.L."/>
            <person name="Nusbaum C."/>
            <person name="Galagan J."/>
            <person name="Birren B."/>
        </authorList>
    </citation>
    <scope>NUCLEOTIDE SEQUENCE [LARGE SCALE GENOMIC DNA]</scope>
    <source>
        <strain evidence="7 8">RMSCC 3488</strain>
    </source>
</reference>
<feature type="compositionally biased region" description="Low complexity" evidence="4">
    <location>
        <begin position="517"/>
        <end position="527"/>
    </location>
</feature>
<dbReference type="Proteomes" id="UP000054567">
    <property type="component" value="Unassembled WGS sequence"/>
</dbReference>
<evidence type="ECO:0000256" key="2">
    <source>
        <dbReference type="ARBA" id="ARBA00022763"/>
    </source>
</evidence>
<reference evidence="8" key="2">
    <citation type="journal article" date="2009" name="Genome Res.">
        <title>Comparative genomic analyses of the human fungal pathogens Coccidioides and their relatives.</title>
        <authorList>
            <person name="Sharpton T.J."/>
            <person name="Stajich J.E."/>
            <person name="Rounsley S.D."/>
            <person name="Gardner M.J."/>
            <person name="Wortman J.R."/>
            <person name="Jordar V.S."/>
            <person name="Maiti R."/>
            <person name="Kodira C.D."/>
            <person name="Neafsey D.E."/>
            <person name="Zeng Q."/>
            <person name="Hung C.-Y."/>
            <person name="McMahan C."/>
            <person name="Muszewska A."/>
            <person name="Grynberg M."/>
            <person name="Mandel M.A."/>
            <person name="Kellner E.M."/>
            <person name="Barker B.M."/>
            <person name="Galgiani J.N."/>
            <person name="Orbach M.J."/>
            <person name="Kirkland T.N."/>
            <person name="Cole G.T."/>
            <person name="Henn M.R."/>
            <person name="Birren B.W."/>
            <person name="Taylor J.W."/>
        </authorList>
    </citation>
    <scope>NUCLEOTIDE SEQUENCE [LARGE SCALE GENOMIC DNA]</scope>
    <source>
        <strain evidence="8">RMSCC 3488</strain>
    </source>
</reference>
<feature type="compositionally biased region" description="Low complexity" evidence="4">
    <location>
        <begin position="385"/>
        <end position="396"/>
    </location>
</feature>
<feature type="region of interest" description="Disordered" evidence="4">
    <location>
        <begin position="517"/>
        <end position="656"/>
    </location>
</feature>
<feature type="region of interest" description="Disordered" evidence="4">
    <location>
        <begin position="669"/>
        <end position="688"/>
    </location>
</feature>
<dbReference type="CDD" id="cd16926">
    <property type="entry name" value="HATPase_MutL-MLH-PMS-like"/>
    <property type="match status" value="1"/>
</dbReference>
<feature type="compositionally biased region" description="Acidic residues" evidence="4">
    <location>
        <begin position="611"/>
        <end position="635"/>
    </location>
</feature>
<dbReference type="InterPro" id="IPR042120">
    <property type="entry name" value="MutL_C_dimsub"/>
</dbReference>
<dbReference type="GO" id="GO:0016887">
    <property type="term" value="F:ATP hydrolysis activity"/>
    <property type="evidence" value="ECO:0007669"/>
    <property type="project" value="InterPro"/>
</dbReference>
<accession>A0A0J6FNQ2</accession>
<feature type="compositionally biased region" description="Basic and acidic residues" evidence="4">
    <location>
        <begin position="400"/>
        <end position="422"/>
    </location>
</feature>
<dbReference type="FunFam" id="3.30.565.10:FF:000014">
    <property type="entry name" value="Mismatch repair endonuclease pms1, putative"/>
    <property type="match status" value="1"/>
</dbReference>
<feature type="region of interest" description="Disordered" evidence="4">
    <location>
        <begin position="891"/>
        <end position="915"/>
    </location>
</feature>
<dbReference type="SMART" id="SM00853">
    <property type="entry name" value="MutL_C"/>
    <property type="match status" value="1"/>
</dbReference>
<reference evidence="8" key="3">
    <citation type="journal article" date="2010" name="Genome Res.">
        <title>Population genomic sequencing of Coccidioides fungi reveals recent hybridization and transposon control.</title>
        <authorList>
            <person name="Neafsey D.E."/>
            <person name="Barker B.M."/>
            <person name="Sharpton T.J."/>
            <person name="Stajich J.E."/>
            <person name="Park D.J."/>
            <person name="Whiston E."/>
            <person name="Hung C.-Y."/>
            <person name="McMahan C."/>
            <person name="White J."/>
            <person name="Sykes S."/>
            <person name="Heiman D."/>
            <person name="Young S."/>
            <person name="Zeng Q."/>
            <person name="Abouelleil A."/>
            <person name="Aftuck L."/>
            <person name="Bessette D."/>
            <person name="Brown A."/>
            <person name="FitzGerald M."/>
            <person name="Lui A."/>
            <person name="Macdonald J.P."/>
            <person name="Priest M."/>
            <person name="Orbach M.J."/>
            <person name="Galgiani J.N."/>
            <person name="Kirkland T.N."/>
            <person name="Cole G.T."/>
            <person name="Birren B.W."/>
            <person name="Henn M.R."/>
            <person name="Taylor J.W."/>
            <person name="Rounsley S.D."/>
        </authorList>
    </citation>
    <scope>NUCLEOTIDE SEQUENCE [LARGE SCALE GENOMIC DNA]</scope>
    <source>
        <strain evidence="8">RMSCC 3488</strain>
    </source>
</reference>
<dbReference type="InterPro" id="IPR037198">
    <property type="entry name" value="MutL_C_sf"/>
</dbReference>
<dbReference type="Pfam" id="PF08676">
    <property type="entry name" value="MutL_C"/>
    <property type="match status" value="1"/>
</dbReference>
<dbReference type="PROSITE" id="PS00058">
    <property type="entry name" value="DNA_MISMATCH_REPAIR_1"/>
    <property type="match status" value="1"/>
</dbReference>
<evidence type="ECO:0000259" key="6">
    <source>
        <dbReference type="SMART" id="SM01340"/>
    </source>
</evidence>
<dbReference type="InterPro" id="IPR042121">
    <property type="entry name" value="MutL_C_regsub"/>
</dbReference>
<evidence type="ECO:0000313" key="8">
    <source>
        <dbReference type="Proteomes" id="UP000054567"/>
    </source>
</evidence>
<feature type="compositionally biased region" description="Polar residues" evidence="4">
    <location>
        <begin position="484"/>
        <end position="495"/>
    </location>
</feature>
<dbReference type="FunFam" id="3.30.1370.100:FF:000001">
    <property type="entry name" value="Mismatch repair endonuclease pms1, putative"/>
    <property type="match status" value="1"/>
</dbReference>
<protein>
    <recommendedName>
        <fullName evidence="3">DNA mismatch repair protein PMS1</fullName>
    </recommendedName>
</protein>
<comment type="similarity">
    <text evidence="1">Belongs to the DNA mismatch repair MutL/HexB family.</text>
</comment>
<dbReference type="Gene3D" id="3.30.1540.20">
    <property type="entry name" value="MutL, C-terminal domain, dimerisation subdomain"/>
    <property type="match status" value="1"/>
</dbReference>
<dbReference type="GO" id="GO:0030983">
    <property type="term" value="F:mismatched DNA binding"/>
    <property type="evidence" value="ECO:0007669"/>
    <property type="project" value="InterPro"/>
</dbReference>
<name>A0A0J6FNQ2_COCPO</name>
<dbReference type="InterPro" id="IPR013507">
    <property type="entry name" value="DNA_mismatch_S5_2-like"/>
</dbReference>
<feature type="compositionally biased region" description="Polar residues" evidence="4">
    <location>
        <begin position="447"/>
        <end position="473"/>
    </location>
</feature>
<dbReference type="FunFam" id="3.30.230.10:FF:000074">
    <property type="entry name" value="DNA mismatch repair protein (Pms1)"/>
    <property type="match status" value="1"/>
</dbReference>
<evidence type="ECO:0000256" key="1">
    <source>
        <dbReference type="ARBA" id="ARBA00006082"/>
    </source>
</evidence>
<dbReference type="InterPro" id="IPR014721">
    <property type="entry name" value="Ribsml_uS5_D2-typ_fold_subgr"/>
</dbReference>
<dbReference type="Pfam" id="PF13589">
    <property type="entry name" value="HATPase_c_3"/>
    <property type="match status" value="1"/>
</dbReference>
<dbReference type="SMART" id="SM01340">
    <property type="entry name" value="DNA_mis_repair"/>
    <property type="match status" value="1"/>
</dbReference>
<dbReference type="GO" id="GO:0140664">
    <property type="term" value="F:ATP-dependent DNA damage sensor activity"/>
    <property type="evidence" value="ECO:0007669"/>
    <property type="project" value="InterPro"/>
</dbReference>
<dbReference type="GO" id="GO:0000710">
    <property type="term" value="P:meiotic mismatch repair"/>
    <property type="evidence" value="ECO:0007669"/>
    <property type="project" value="UniProtKB-ARBA"/>
</dbReference>
<dbReference type="GO" id="GO:0032389">
    <property type="term" value="C:MutLalpha complex"/>
    <property type="evidence" value="ECO:0007669"/>
    <property type="project" value="TreeGrafter"/>
</dbReference>
<dbReference type="InterPro" id="IPR002099">
    <property type="entry name" value="MutL/Mlh/PMS"/>
</dbReference>
<dbReference type="AlphaFoldDB" id="A0A0J6FNQ2"/>
<feature type="domain" description="DNA mismatch repair protein S5" evidence="6">
    <location>
        <begin position="219"/>
        <end position="357"/>
    </location>
</feature>
<dbReference type="Gene3D" id="3.30.565.10">
    <property type="entry name" value="Histidine kinase-like ATPase, C-terminal domain"/>
    <property type="match status" value="1"/>
</dbReference>
<organism evidence="7 8">
    <name type="scientific">Coccidioides posadasii RMSCC 3488</name>
    <dbReference type="NCBI Taxonomy" id="454284"/>
    <lineage>
        <taxon>Eukaryota</taxon>
        <taxon>Fungi</taxon>
        <taxon>Dikarya</taxon>
        <taxon>Ascomycota</taxon>
        <taxon>Pezizomycotina</taxon>
        <taxon>Eurotiomycetes</taxon>
        <taxon>Eurotiomycetidae</taxon>
        <taxon>Onygenales</taxon>
        <taxon>Onygenaceae</taxon>
        <taxon>Coccidioides</taxon>
    </lineage>
</organism>
<dbReference type="SUPFAM" id="SSF54211">
    <property type="entry name" value="Ribosomal protein S5 domain 2-like"/>
    <property type="match status" value="1"/>
</dbReference>
<feature type="domain" description="MutL C-terminal dimerisation" evidence="5">
    <location>
        <begin position="760"/>
        <end position="942"/>
    </location>
</feature>
<dbReference type="InterPro" id="IPR014762">
    <property type="entry name" value="DNA_mismatch_repair_CS"/>
</dbReference>
<proteinExistence type="inferred from homology"/>
<keyword evidence="2" id="KW-0227">DNA damage</keyword>
<feature type="compositionally biased region" description="Basic and acidic residues" evidence="4">
    <location>
        <begin position="647"/>
        <end position="656"/>
    </location>
</feature>
<dbReference type="CDD" id="cd03484">
    <property type="entry name" value="MutL_Trans_hPMS_2_like"/>
    <property type="match status" value="1"/>
</dbReference>
<dbReference type="GO" id="GO:0005524">
    <property type="term" value="F:ATP binding"/>
    <property type="evidence" value="ECO:0007669"/>
    <property type="project" value="InterPro"/>
</dbReference>
<dbReference type="Gene3D" id="3.30.230.10">
    <property type="match status" value="1"/>
</dbReference>
<feature type="compositionally biased region" description="Polar residues" evidence="4">
    <location>
        <begin position="545"/>
        <end position="566"/>
    </location>
</feature>
<sequence>MNMATIKAIEARSIHQIQSGQVIVDLCSVVKELVENSLDAGATSIDIRFKNNGLDLIEVQDNGHGIPPNNYEGVALKHHTSKLSTFEDLSSLQTFGFRGEALSSLCALSDFHIVTAQANQAPKATRLDFEVSGKLKNTQVVAGQRGTVASVEGLFQRLPVRRRELEKNIKREYGKVLGLLHAYACISTGVRFNVKNQMPKGKSVVVFATKSNPTTKENISNVYGAKTLLALIPLDLELEFEPSAESKTSRRQQDGQVNKIFVHGYISKPVFGEGRQTPDRQMFFVNSRPCGLPQIARAFNEVYRSFNISQSPFIFANFEMNTNAYDVNVSPDKRTILLHDAGALIESLKASLTKLFEGQDQTVPQSQLAVPRQSTMKQLVNKNAPSIAAAPSNSSPTTQRSEEAIGVDKEVQESDHEFDKQRTSLSASPEPAPQGTGGTCSSTQTSVNVSELSAPPSTSQTQAQEPDRSSQVSPLPGQERNLISGHSTPQSSPNMIKSAFDRMRPTRPPAEIATITVGGKTTTSTIGYASAHKRKAGQEGHVTAAPSTKRQMRGTTSSKLGQSLSSFAAPGTQIEDHQQEGEEGGPSEAKEDKHEEEEPLAKLTHSKFEASDYEEQVESSDDDHAPEEDIEEEDGSTSYSDESYIDDQEKKARDEQKVAELIQAAEETANVPSENNVERAHKMSKRSRGRDSTVELMCSVDGSLAKIEAQLKLLKENLESLKHYKASEEPISEEASEQQDSAETRLSLTVSKEDFAKMRVVGQFNLGFILAIRPGTDSTDFQDNPTKDELFIIDQHASDEKYNFERLQAETVVQNQRLVRPKTLDLTAVEEEVIIDNIPTLEKNGFIVDIDTSGDEPIGRRCKLISLPLSKEVVFNTRDLEELIVLLSESPQHHRASQDDGDVDPASSSSQFTNLYVPRPGKVRKMFAMRACRSSIMIGKSLTVKQMERVVRHMGMIDKPWNCPHGRPTMRHLMSLGRWNGWEEWPEIEITDDEEGYYDESEGWSACEQGSGVWKRFLEDYGTIDD</sequence>
<evidence type="ECO:0000256" key="3">
    <source>
        <dbReference type="ARBA" id="ARBA00070941"/>
    </source>
</evidence>
<evidence type="ECO:0000256" key="4">
    <source>
        <dbReference type="SAM" id="MobiDB-lite"/>
    </source>
</evidence>
<dbReference type="PANTHER" id="PTHR10073:SF52">
    <property type="entry name" value="MISMATCH REPAIR ENDONUCLEASE PMS2"/>
    <property type="match status" value="1"/>
</dbReference>
<gene>
    <name evidence="7" type="ORF">CPAG_06880</name>
</gene>
<dbReference type="InterPro" id="IPR036890">
    <property type="entry name" value="HATPase_C_sf"/>
</dbReference>
<dbReference type="OrthoDB" id="10263226at2759"/>
<dbReference type="InterPro" id="IPR014790">
    <property type="entry name" value="MutL_C"/>
</dbReference>
<evidence type="ECO:0000313" key="7">
    <source>
        <dbReference type="EMBL" id="KMM70569.1"/>
    </source>
</evidence>
<feature type="region of interest" description="Disordered" evidence="4">
    <location>
        <begin position="385"/>
        <end position="496"/>
    </location>
</feature>
<dbReference type="EMBL" id="DS268112">
    <property type="protein sequence ID" value="KMM70569.1"/>
    <property type="molecule type" value="Genomic_DNA"/>
</dbReference>
<dbReference type="InterPro" id="IPR038973">
    <property type="entry name" value="MutL/Mlh/Pms-like"/>
</dbReference>